<gene>
    <name evidence="8" type="primary">TCP1</name>
    <name evidence="8" type="ORF">TCON_2040</name>
</gene>
<dbReference type="Proteomes" id="UP001516464">
    <property type="component" value="Unassembled WGS sequence"/>
</dbReference>
<dbReference type="InterPro" id="IPR053374">
    <property type="entry name" value="TCP-1_chaperonin"/>
</dbReference>
<evidence type="ECO:0000313" key="9">
    <source>
        <dbReference type="Proteomes" id="UP001516464"/>
    </source>
</evidence>
<dbReference type="Gene3D" id="3.30.260.10">
    <property type="entry name" value="TCP-1-like chaperonin intermediate domain"/>
    <property type="match status" value="1"/>
</dbReference>
<evidence type="ECO:0000256" key="7">
    <source>
        <dbReference type="RuleBase" id="RU004187"/>
    </source>
</evidence>
<evidence type="ECO:0000256" key="1">
    <source>
        <dbReference type="ARBA" id="ARBA00002912"/>
    </source>
</evidence>
<comment type="function">
    <text evidence="1">Molecular chaperone; assists the folding of proteins upon ATP hydrolysis.</text>
</comment>
<dbReference type="InterPro" id="IPR027413">
    <property type="entry name" value="GROEL-like_equatorial_sf"/>
</dbReference>
<dbReference type="Pfam" id="PF00118">
    <property type="entry name" value="Cpn60_TCP1"/>
    <property type="match status" value="1"/>
</dbReference>
<evidence type="ECO:0000256" key="6">
    <source>
        <dbReference type="ARBA" id="ARBA00023186"/>
    </source>
</evidence>
<dbReference type="SUPFAM" id="SSF52029">
    <property type="entry name" value="GroEL apical domain-like"/>
    <property type="match status" value="1"/>
</dbReference>
<comment type="similarity">
    <text evidence="2 7">Belongs to the TCP-1 chaperonin family.</text>
</comment>
<dbReference type="SUPFAM" id="SSF48592">
    <property type="entry name" value="GroEL equatorial domain-like"/>
    <property type="match status" value="1"/>
</dbReference>
<keyword evidence="5 7" id="KW-0067">ATP-binding</keyword>
<evidence type="ECO:0000256" key="5">
    <source>
        <dbReference type="ARBA" id="ARBA00022840"/>
    </source>
</evidence>
<dbReference type="InterPro" id="IPR002423">
    <property type="entry name" value="Cpn60/GroEL/TCP-1"/>
</dbReference>
<proteinExistence type="inferred from homology"/>
<comment type="caution">
    <text evidence="8">The sequence shown here is derived from an EMBL/GenBank/DDBJ whole genome shotgun (WGS) entry which is preliminary data.</text>
</comment>
<dbReference type="NCBIfam" id="NF041083">
    <property type="entry name" value="thermosome_beta"/>
    <property type="match status" value="1"/>
</dbReference>
<dbReference type="PANTHER" id="PTHR11353">
    <property type="entry name" value="CHAPERONIN"/>
    <property type="match status" value="1"/>
</dbReference>
<evidence type="ECO:0000256" key="2">
    <source>
        <dbReference type="ARBA" id="ARBA00008020"/>
    </source>
</evidence>
<dbReference type="PROSITE" id="PS00995">
    <property type="entry name" value="TCP1_3"/>
    <property type="match status" value="1"/>
</dbReference>
<protein>
    <submittedName>
        <fullName evidence="8">T-complex protein 1 subunit alpha</fullName>
    </submittedName>
</protein>
<dbReference type="InterPro" id="IPR027409">
    <property type="entry name" value="GroEL-like_apical_dom_sf"/>
</dbReference>
<keyword evidence="4 7" id="KW-0547">Nucleotide-binding</keyword>
<keyword evidence="6 7" id="KW-0143">Chaperone</keyword>
<dbReference type="PRINTS" id="PR00304">
    <property type="entry name" value="TCOMPLEXTCP1"/>
</dbReference>
<dbReference type="InterPro" id="IPR017998">
    <property type="entry name" value="Chaperone_TCP-1"/>
</dbReference>
<name>A0ABQ7HX78_9MICR</name>
<sequence length="536" mass="58058">MKELSMNALFLGGEKITGVAVRERNTRAVLAVANAIRTSYGPLGLDKMCVDSIGEVIVTNDGATILRNMNVEDPAARIVADLAHGQDQEVGDGTTGVVLLASALVERGTKLIASGLHASTVVSGYKMAFREAKRFLTEKLALSTANLGPDVLANIVKTCISSKAIKTESNHFCKILVEAVKAIEENGTYKIENINILKKQGGSMKDSFVTNGYVLNCSLASTEMAKKIDNPRIICIDFDLQKIRMPLGVNVVVDDPSKLEDIRKREMEITRSRVKKILDSGANVILSTRGIDDMCVKQIMESGAVAVRRVLKKDLDVIAQATGTDVLASLADLDGEERIKRLGVADSLVVQSIGDRDAIFINSERKKMASLVLRGANEQLLDEMERSVHDALCVLKRTLESKSILPAGGAVEAALSIFLDNFASTISSKEFVAIHNYAEALLELPKTIAVNAGLDANELVAQLMSIYKDSSVSRVFEYGIDVTKGIVQNNIEAGVIEPAMIKIKSIRSATEAAISILRIDEIVTIEEKPKPEREMC</sequence>
<accession>A0ABQ7HX78</accession>
<dbReference type="EMBL" id="SBIQ01000190">
    <property type="protein sequence ID" value="KAF7682743.1"/>
    <property type="molecule type" value="Genomic_DNA"/>
</dbReference>
<dbReference type="InterPro" id="IPR027410">
    <property type="entry name" value="TCP-1-like_intermed_sf"/>
</dbReference>
<dbReference type="InterPro" id="IPR002194">
    <property type="entry name" value="Chaperonin_TCP-1_CS"/>
</dbReference>
<keyword evidence="9" id="KW-1185">Reference proteome</keyword>
<evidence type="ECO:0000256" key="3">
    <source>
        <dbReference type="ARBA" id="ARBA00011381"/>
    </source>
</evidence>
<dbReference type="Gene3D" id="1.10.560.10">
    <property type="entry name" value="GroEL-like equatorial domain"/>
    <property type="match status" value="1"/>
</dbReference>
<organism evidence="8 9">
    <name type="scientific">Astathelohania contejeani</name>
    <dbReference type="NCBI Taxonomy" id="164912"/>
    <lineage>
        <taxon>Eukaryota</taxon>
        <taxon>Fungi</taxon>
        <taxon>Fungi incertae sedis</taxon>
        <taxon>Microsporidia</taxon>
        <taxon>Astathelohaniidae</taxon>
        <taxon>Astathelohania</taxon>
    </lineage>
</organism>
<dbReference type="SUPFAM" id="SSF54849">
    <property type="entry name" value="GroEL-intermediate domain like"/>
    <property type="match status" value="1"/>
</dbReference>
<comment type="subunit">
    <text evidence="3">Component of the T-complex protein 1 (TCP1) complex.</text>
</comment>
<evidence type="ECO:0000313" key="8">
    <source>
        <dbReference type="EMBL" id="KAF7682743.1"/>
    </source>
</evidence>
<reference evidence="8 9" key="1">
    <citation type="submission" date="2019-01" db="EMBL/GenBank/DDBJ databases">
        <title>Genomes sequencing and comparative genomics of infectious freshwater microsporidia, Cucumispora dikerogammari and Thelohania contejeani.</title>
        <authorList>
            <person name="Cormier A."/>
            <person name="Giraud I."/>
            <person name="Wattier R."/>
            <person name="Teixeira M."/>
            <person name="Grandjean F."/>
            <person name="Rigaud T."/>
            <person name="Cordaux R."/>
        </authorList>
    </citation>
    <scope>NUCLEOTIDE SEQUENCE [LARGE SCALE GENOMIC DNA]</scope>
    <source>
        <strain evidence="8">T1</strain>
        <tissue evidence="8">Spores</tissue>
    </source>
</reference>
<evidence type="ECO:0000256" key="4">
    <source>
        <dbReference type="ARBA" id="ARBA00022741"/>
    </source>
</evidence>
<dbReference type="Gene3D" id="3.50.7.10">
    <property type="entry name" value="GroEL"/>
    <property type="match status" value="1"/>
</dbReference>